<evidence type="ECO:0000256" key="5">
    <source>
        <dbReference type="ARBA" id="ARBA00034078"/>
    </source>
</evidence>
<proteinExistence type="inferred from homology"/>
<keyword evidence="2" id="KW-0479">Metal-binding</keyword>
<keyword evidence="1" id="KW-0001">2Fe-2S</keyword>
<evidence type="ECO:0000256" key="2">
    <source>
        <dbReference type="ARBA" id="ARBA00022723"/>
    </source>
</evidence>
<dbReference type="PROSITE" id="PS51296">
    <property type="entry name" value="RIESKE"/>
    <property type="match status" value="1"/>
</dbReference>
<gene>
    <name evidence="8" type="ORF">F0P94_16375</name>
</gene>
<evidence type="ECO:0000256" key="6">
    <source>
        <dbReference type="ARBA" id="ARBA00038001"/>
    </source>
</evidence>
<dbReference type="CDD" id="cd03467">
    <property type="entry name" value="Rieske"/>
    <property type="match status" value="1"/>
</dbReference>
<protein>
    <submittedName>
        <fullName evidence="8">Rieske 2Fe-2S domain-containing protein</fullName>
    </submittedName>
</protein>
<evidence type="ECO:0000256" key="3">
    <source>
        <dbReference type="ARBA" id="ARBA00023004"/>
    </source>
</evidence>
<dbReference type="Proteomes" id="UP000326570">
    <property type="component" value="Unassembled WGS sequence"/>
</dbReference>
<name>A0A5N1IJS1_9BACT</name>
<comment type="similarity">
    <text evidence="6">Belongs to the bacterial ring-hydroxylating dioxygenase ferredoxin component family.</text>
</comment>
<evidence type="ECO:0000313" key="9">
    <source>
        <dbReference type="Proteomes" id="UP000326570"/>
    </source>
</evidence>
<accession>A0A5N1IJS1</accession>
<comment type="caution">
    <text evidence="8">The sequence shown here is derived from an EMBL/GenBank/DDBJ whole genome shotgun (WGS) entry which is preliminary data.</text>
</comment>
<keyword evidence="9" id="KW-1185">Reference proteome</keyword>
<dbReference type="InterPro" id="IPR017941">
    <property type="entry name" value="Rieske_2Fe-2S"/>
</dbReference>
<evidence type="ECO:0000256" key="1">
    <source>
        <dbReference type="ARBA" id="ARBA00022714"/>
    </source>
</evidence>
<dbReference type="SUPFAM" id="SSF50022">
    <property type="entry name" value="ISP domain"/>
    <property type="match status" value="1"/>
</dbReference>
<dbReference type="InterPro" id="IPR036922">
    <property type="entry name" value="Rieske_2Fe-2S_sf"/>
</dbReference>
<organism evidence="8 9">
    <name type="scientific">Adhaeribacter soli</name>
    <dbReference type="NCBI Taxonomy" id="2607655"/>
    <lineage>
        <taxon>Bacteria</taxon>
        <taxon>Pseudomonadati</taxon>
        <taxon>Bacteroidota</taxon>
        <taxon>Cytophagia</taxon>
        <taxon>Cytophagales</taxon>
        <taxon>Hymenobacteraceae</taxon>
        <taxon>Adhaeribacter</taxon>
    </lineage>
</organism>
<sequence length="110" mass="12522">MEWIKIFESEEEAKNAVPVTKAKQLILNGQKICLAHTQQGFFAIADTCPHLGESLSKGTTNYLNEIVCPWHSYRYHLISGAECKHRSRDAQTFKVENREDGLYIGVPEKN</sequence>
<keyword evidence="3" id="KW-0408">Iron</keyword>
<reference evidence="8 9" key="1">
    <citation type="submission" date="2019-09" db="EMBL/GenBank/DDBJ databases">
        <title>Genome sequence of Adhaeribacter sp. M2.</title>
        <authorList>
            <person name="Srinivasan S."/>
        </authorList>
    </citation>
    <scope>NUCLEOTIDE SEQUENCE [LARGE SCALE GENOMIC DNA]</scope>
    <source>
        <strain evidence="8 9">M2</strain>
    </source>
</reference>
<evidence type="ECO:0000259" key="7">
    <source>
        <dbReference type="PROSITE" id="PS51296"/>
    </source>
</evidence>
<dbReference type="Gene3D" id="2.102.10.10">
    <property type="entry name" value="Rieske [2Fe-2S] iron-sulphur domain"/>
    <property type="match status" value="1"/>
</dbReference>
<comment type="cofactor">
    <cofactor evidence="5">
        <name>[2Fe-2S] cluster</name>
        <dbReference type="ChEBI" id="CHEBI:190135"/>
    </cofactor>
</comment>
<dbReference type="EMBL" id="VTWT01000010">
    <property type="protein sequence ID" value="KAA9325993.1"/>
    <property type="molecule type" value="Genomic_DNA"/>
</dbReference>
<keyword evidence="4" id="KW-0411">Iron-sulfur</keyword>
<dbReference type="AlphaFoldDB" id="A0A5N1IJS1"/>
<evidence type="ECO:0000256" key="4">
    <source>
        <dbReference type="ARBA" id="ARBA00023014"/>
    </source>
</evidence>
<dbReference type="GO" id="GO:0046872">
    <property type="term" value="F:metal ion binding"/>
    <property type="evidence" value="ECO:0007669"/>
    <property type="project" value="UniProtKB-KW"/>
</dbReference>
<dbReference type="PANTHER" id="PTHR21496:SF0">
    <property type="entry name" value="RIESKE DOMAIN-CONTAINING PROTEIN"/>
    <property type="match status" value="1"/>
</dbReference>
<evidence type="ECO:0000313" key="8">
    <source>
        <dbReference type="EMBL" id="KAA9325993.1"/>
    </source>
</evidence>
<feature type="domain" description="Rieske" evidence="7">
    <location>
        <begin position="3"/>
        <end position="104"/>
    </location>
</feature>
<dbReference type="Pfam" id="PF00355">
    <property type="entry name" value="Rieske"/>
    <property type="match status" value="1"/>
</dbReference>
<dbReference type="RefSeq" id="WP_150905025.1">
    <property type="nucleotide sequence ID" value="NZ_VTWT01000010.1"/>
</dbReference>
<dbReference type="GO" id="GO:0051537">
    <property type="term" value="F:2 iron, 2 sulfur cluster binding"/>
    <property type="evidence" value="ECO:0007669"/>
    <property type="project" value="UniProtKB-KW"/>
</dbReference>
<dbReference type="PANTHER" id="PTHR21496">
    <property type="entry name" value="FERREDOXIN-RELATED"/>
    <property type="match status" value="1"/>
</dbReference>